<feature type="compositionally biased region" description="Basic and acidic residues" evidence="1">
    <location>
        <begin position="91"/>
        <end position="106"/>
    </location>
</feature>
<feature type="transmembrane region" description="Helical" evidence="2">
    <location>
        <begin position="20"/>
        <end position="37"/>
    </location>
</feature>
<dbReference type="PANTHER" id="PTHR46612:SF1">
    <property type="entry name" value="XYLOSIDE XYLOSYLTRANSFERASE 1"/>
    <property type="match status" value="1"/>
</dbReference>
<dbReference type="PANTHER" id="PTHR46612">
    <property type="entry name" value="XYLOSIDE XYLOSYLTRANSFERASE 1"/>
    <property type="match status" value="1"/>
</dbReference>
<evidence type="ECO:0000256" key="2">
    <source>
        <dbReference type="SAM" id="Phobius"/>
    </source>
</evidence>
<dbReference type="Proteomes" id="UP000515163">
    <property type="component" value="Unplaced"/>
</dbReference>
<dbReference type="SUPFAM" id="SSF53448">
    <property type="entry name" value="Nucleotide-diphospho-sugar transferases"/>
    <property type="match status" value="1"/>
</dbReference>
<sequence>MASVVTIVSRFCYRSPTRPLFVAALIFLILITWKFLIAQPDANALMMHSKHGIVSDGGPKQQVQSVHDLHVPLQSPVKKQESRKRLVNKLDNLDKGKESEHEGKVYDDEENAIDEKQNGVDKATAKQRQKQVKKNLFETDKLKSKLTKDQIYDEKEKAIDDKDEEQETKALKKDNEETKGNIQSSSRTSKTNDISTQLPSDSKTLQTLKSTETIAINPKSTNITKPEDFPVGEYNILLTLVNMAPSSDLATGMRKCLKSICRHSSIKITVHVVVDDIGEMVVQDFFKTMKGKCRESEVVYHNVGSLTRQLQPITKVLQESFSSARSYYNNPIFFISTALYKIFPPKLTKIIMLDVDMRFFSDIKLLFDMFKNFKESTIMGLAREQSPVYHHILYRYRQTHKDTLLGEPPPNGITGFNSGVVLLNLEQMRKSATYNNVLNSKHIKELTDKYQFQGHLGDQDFFTLLSFEYPELFYILPCSWNRQLCLFWKENGYNEIFDLYNNCSQPIHVYHGNCRAEIPVKDEEDMD</sequence>
<evidence type="ECO:0000256" key="1">
    <source>
        <dbReference type="SAM" id="MobiDB-lite"/>
    </source>
</evidence>
<protein>
    <submittedName>
        <fullName evidence="4">Xyloside xylosyltransferase 1-like</fullName>
    </submittedName>
</protein>
<name>A0A6P8ITK0_ACTTE</name>
<organism evidence="3 4">
    <name type="scientific">Actinia tenebrosa</name>
    <name type="common">Australian red waratah sea anemone</name>
    <dbReference type="NCBI Taxonomy" id="6105"/>
    <lineage>
        <taxon>Eukaryota</taxon>
        <taxon>Metazoa</taxon>
        <taxon>Cnidaria</taxon>
        <taxon>Anthozoa</taxon>
        <taxon>Hexacorallia</taxon>
        <taxon>Actiniaria</taxon>
        <taxon>Actiniidae</taxon>
        <taxon>Actinia</taxon>
    </lineage>
</organism>
<evidence type="ECO:0000313" key="3">
    <source>
        <dbReference type="Proteomes" id="UP000515163"/>
    </source>
</evidence>
<dbReference type="GO" id="GO:0016266">
    <property type="term" value="P:protein O-linked glycosylation via N-acetyl-galactosamine"/>
    <property type="evidence" value="ECO:0007669"/>
    <property type="project" value="TreeGrafter"/>
</dbReference>
<dbReference type="GO" id="GO:0140560">
    <property type="term" value="F:xylosyl alpha-1,3-xylosyltransferase activity"/>
    <property type="evidence" value="ECO:0007669"/>
    <property type="project" value="TreeGrafter"/>
</dbReference>
<dbReference type="AlphaFoldDB" id="A0A6P8ITK0"/>
<dbReference type="FunCoup" id="A0A6P8ITK0">
    <property type="interactions" value="564"/>
</dbReference>
<dbReference type="KEGG" id="aten:116304657"/>
<keyword evidence="3" id="KW-1185">Reference proteome</keyword>
<dbReference type="Gene3D" id="3.90.550.10">
    <property type="entry name" value="Spore Coat Polysaccharide Biosynthesis Protein SpsA, Chain A"/>
    <property type="match status" value="1"/>
</dbReference>
<keyword evidence="2" id="KW-1133">Transmembrane helix</keyword>
<keyword evidence="2" id="KW-0472">Membrane</keyword>
<accession>A0A6P8ITK0</accession>
<feature type="region of interest" description="Disordered" evidence="1">
    <location>
        <begin position="89"/>
        <end position="132"/>
    </location>
</feature>
<dbReference type="OrthoDB" id="411524at2759"/>
<feature type="compositionally biased region" description="Basic and acidic residues" evidence="1">
    <location>
        <begin position="167"/>
        <end position="179"/>
    </location>
</feature>
<gene>
    <name evidence="4" type="primary">LOC116304657</name>
</gene>
<dbReference type="InterPro" id="IPR042465">
    <property type="entry name" value="XXLT1"/>
</dbReference>
<dbReference type="GeneID" id="116304657"/>
<dbReference type="GO" id="GO:0005789">
    <property type="term" value="C:endoplasmic reticulum membrane"/>
    <property type="evidence" value="ECO:0007669"/>
    <property type="project" value="TreeGrafter"/>
</dbReference>
<dbReference type="InterPro" id="IPR002495">
    <property type="entry name" value="Glyco_trans_8"/>
</dbReference>
<reference evidence="4" key="1">
    <citation type="submission" date="2025-08" db="UniProtKB">
        <authorList>
            <consortium name="RefSeq"/>
        </authorList>
    </citation>
    <scope>IDENTIFICATION</scope>
    <source>
        <tissue evidence="4">Tentacle</tissue>
    </source>
</reference>
<feature type="region of interest" description="Disordered" evidence="1">
    <location>
        <begin position="157"/>
        <end position="205"/>
    </location>
</feature>
<feature type="compositionally biased region" description="Polar residues" evidence="1">
    <location>
        <begin position="180"/>
        <end position="205"/>
    </location>
</feature>
<keyword evidence="2" id="KW-0812">Transmembrane</keyword>
<proteinExistence type="predicted"/>
<dbReference type="InterPro" id="IPR029044">
    <property type="entry name" value="Nucleotide-diphossugar_trans"/>
</dbReference>
<dbReference type="RefSeq" id="XP_031570277.1">
    <property type="nucleotide sequence ID" value="XM_031714417.1"/>
</dbReference>
<dbReference type="InParanoid" id="A0A6P8ITK0"/>
<dbReference type="Pfam" id="PF01501">
    <property type="entry name" value="Glyco_transf_8"/>
    <property type="match status" value="1"/>
</dbReference>
<evidence type="ECO:0000313" key="4">
    <source>
        <dbReference type="RefSeq" id="XP_031570277.1"/>
    </source>
</evidence>